<gene>
    <name evidence="2" type="ORF">PoB_004422000</name>
</gene>
<keyword evidence="3" id="KW-1185">Reference proteome</keyword>
<feature type="compositionally biased region" description="Basic and acidic residues" evidence="1">
    <location>
        <begin position="48"/>
        <end position="62"/>
    </location>
</feature>
<reference evidence="2 3" key="1">
    <citation type="journal article" date="2021" name="Elife">
        <title>Chloroplast acquisition without the gene transfer in kleptoplastic sea slugs, Plakobranchus ocellatus.</title>
        <authorList>
            <person name="Maeda T."/>
            <person name="Takahashi S."/>
            <person name="Yoshida T."/>
            <person name="Shimamura S."/>
            <person name="Takaki Y."/>
            <person name="Nagai Y."/>
            <person name="Toyoda A."/>
            <person name="Suzuki Y."/>
            <person name="Arimoto A."/>
            <person name="Ishii H."/>
            <person name="Satoh N."/>
            <person name="Nishiyama T."/>
            <person name="Hasebe M."/>
            <person name="Maruyama T."/>
            <person name="Minagawa J."/>
            <person name="Obokata J."/>
            <person name="Shigenobu S."/>
        </authorList>
    </citation>
    <scope>NUCLEOTIDE SEQUENCE [LARGE SCALE GENOMIC DNA]</scope>
</reference>
<evidence type="ECO:0000313" key="2">
    <source>
        <dbReference type="EMBL" id="GFO17715.1"/>
    </source>
</evidence>
<proteinExistence type="predicted"/>
<organism evidence="2 3">
    <name type="scientific">Plakobranchus ocellatus</name>
    <dbReference type="NCBI Taxonomy" id="259542"/>
    <lineage>
        <taxon>Eukaryota</taxon>
        <taxon>Metazoa</taxon>
        <taxon>Spiralia</taxon>
        <taxon>Lophotrochozoa</taxon>
        <taxon>Mollusca</taxon>
        <taxon>Gastropoda</taxon>
        <taxon>Heterobranchia</taxon>
        <taxon>Euthyneura</taxon>
        <taxon>Panpulmonata</taxon>
        <taxon>Sacoglossa</taxon>
        <taxon>Placobranchoidea</taxon>
        <taxon>Plakobranchidae</taxon>
        <taxon>Plakobranchus</taxon>
    </lineage>
</organism>
<dbReference type="Proteomes" id="UP000735302">
    <property type="component" value="Unassembled WGS sequence"/>
</dbReference>
<dbReference type="AlphaFoldDB" id="A0AAV4BF10"/>
<accession>A0AAV4BF10</accession>
<evidence type="ECO:0000313" key="3">
    <source>
        <dbReference type="Proteomes" id="UP000735302"/>
    </source>
</evidence>
<evidence type="ECO:0000256" key="1">
    <source>
        <dbReference type="SAM" id="MobiDB-lite"/>
    </source>
</evidence>
<name>A0AAV4BF10_9GAST</name>
<dbReference type="EMBL" id="BLXT01004871">
    <property type="protein sequence ID" value="GFO17715.1"/>
    <property type="molecule type" value="Genomic_DNA"/>
</dbReference>
<sequence length="82" mass="8786">MAAMIVSVLGHGGKTGQQFFEELQQVVEQLTGTSDGRGGSGDPAADNSSRERLEDRKADSRHSSIHHISVGRMETEDSSPAF</sequence>
<feature type="region of interest" description="Disordered" evidence="1">
    <location>
        <begin position="28"/>
        <end position="82"/>
    </location>
</feature>
<comment type="caution">
    <text evidence="2">The sequence shown here is derived from an EMBL/GenBank/DDBJ whole genome shotgun (WGS) entry which is preliminary data.</text>
</comment>
<protein>
    <submittedName>
        <fullName evidence="2">Uncharacterized protein</fullName>
    </submittedName>
</protein>